<dbReference type="GO" id="GO:0003676">
    <property type="term" value="F:nucleic acid binding"/>
    <property type="evidence" value="ECO:0007669"/>
    <property type="project" value="InterPro"/>
</dbReference>
<dbReference type="OrthoDB" id="3227343at2759"/>
<proteinExistence type="predicted"/>
<evidence type="ECO:0000313" key="2">
    <source>
        <dbReference type="Proteomes" id="UP000256964"/>
    </source>
</evidence>
<protein>
    <submittedName>
        <fullName evidence="1">Uncharacterized protein</fullName>
    </submittedName>
</protein>
<feature type="non-terminal residue" evidence="1">
    <location>
        <position position="1"/>
    </location>
</feature>
<dbReference type="STRING" id="139420.A0A371CLW0"/>
<organism evidence="1 2">
    <name type="scientific">Lentinus brumalis</name>
    <dbReference type="NCBI Taxonomy" id="2498619"/>
    <lineage>
        <taxon>Eukaryota</taxon>
        <taxon>Fungi</taxon>
        <taxon>Dikarya</taxon>
        <taxon>Basidiomycota</taxon>
        <taxon>Agaricomycotina</taxon>
        <taxon>Agaricomycetes</taxon>
        <taxon>Polyporales</taxon>
        <taxon>Polyporaceae</taxon>
        <taxon>Lentinus</taxon>
    </lineage>
</organism>
<name>A0A371CLW0_9APHY</name>
<sequence length="61" mass="6765">RAIRNVGQILRSVVQPDQLDWCDKLPLVEFAINSSVSASTGFAPFELNYGHMPRMAAFPTT</sequence>
<evidence type="ECO:0000313" key="1">
    <source>
        <dbReference type="EMBL" id="RDX41271.1"/>
    </source>
</evidence>
<dbReference type="Proteomes" id="UP000256964">
    <property type="component" value="Unassembled WGS sequence"/>
</dbReference>
<keyword evidence="2" id="KW-1185">Reference proteome</keyword>
<dbReference type="InterPro" id="IPR036397">
    <property type="entry name" value="RNaseH_sf"/>
</dbReference>
<accession>A0A371CLW0</accession>
<dbReference type="AlphaFoldDB" id="A0A371CLW0"/>
<dbReference type="EMBL" id="KZ857517">
    <property type="protein sequence ID" value="RDX41271.1"/>
    <property type="molecule type" value="Genomic_DNA"/>
</dbReference>
<dbReference type="Gene3D" id="3.30.420.10">
    <property type="entry name" value="Ribonuclease H-like superfamily/Ribonuclease H"/>
    <property type="match status" value="1"/>
</dbReference>
<reference evidence="1 2" key="1">
    <citation type="journal article" date="2018" name="Biotechnol. Biofuels">
        <title>Integrative visual omics of the white-rot fungus Polyporus brumalis exposes the biotechnological potential of its oxidative enzymes for delignifying raw plant biomass.</title>
        <authorList>
            <person name="Miyauchi S."/>
            <person name="Rancon A."/>
            <person name="Drula E."/>
            <person name="Hage H."/>
            <person name="Chaduli D."/>
            <person name="Favel A."/>
            <person name="Grisel S."/>
            <person name="Henrissat B."/>
            <person name="Herpoel-Gimbert I."/>
            <person name="Ruiz-Duenas F.J."/>
            <person name="Chevret D."/>
            <person name="Hainaut M."/>
            <person name="Lin J."/>
            <person name="Wang M."/>
            <person name="Pangilinan J."/>
            <person name="Lipzen A."/>
            <person name="Lesage-Meessen L."/>
            <person name="Navarro D."/>
            <person name="Riley R."/>
            <person name="Grigoriev I.V."/>
            <person name="Zhou S."/>
            <person name="Raouche S."/>
            <person name="Rosso M.N."/>
        </authorList>
    </citation>
    <scope>NUCLEOTIDE SEQUENCE [LARGE SCALE GENOMIC DNA]</scope>
    <source>
        <strain evidence="1 2">BRFM 1820</strain>
    </source>
</reference>
<gene>
    <name evidence="1" type="ORF">OH76DRAFT_1332651</name>
</gene>
<feature type="non-terminal residue" evidence="1">
    <location>
        <position position="61"/>
    </location>
</feature>